<gene>
    <name evidence="2" type="ORF">KZ820_20960</name>
</gene>
<proteinExistence type="predicted"/>
<dbReference type="InterPro" id="IPR016071">
    <property type="entry name" value="Staphylococal_nuclease_OB-fold"/>
</dbReference>
<dbReference type="SUPFAM" id="SSF50199">
    <property type="entry name" value="Staphylococcal nuclease"/>
    <property type="match status" value="1"/>
</dbReference>
<protein>
    <submittedName>
        <fullName evidence="2">Thermonuclease family protein</fullName>
    </submittedName>
</protein>
<name>A0ABS7BUE5_9SPHN</name>
<organism evidence="2 3">
    <name type="scientific">Sphingomonas citri</name>
    <dbReference type="NCBI Taxonomy" id="2862499"/>
    <lineage>
        <taxon>Bacteria</taxon>
        <taxon>Pseudomonadati</taxon>
        <taxon>Pseudomonadota</taxon>
        <taxon>Alphaproteobacteria</taxon>
        <taxon>Sphingomonadales</taxon>
        <taxon>Sphingomonadaceae</taxon>
        <taxon>Sphingomonas</taxon>
    </lineage>
</organism>
<sequence length="146" mass="16403">MRVIDGDTFDIDGERVRIWGIDAPDKPESMKRAAGRRAAAIIEQEGLSCSTSLAANVALRTGKMCPSSLTSYGRKNAQCRLNRTGEDFGNRMIREGFAVSYKRYDCGFYDDLMSKAKLTRSGLWRSYPEQMAKLADLRSRTAKGRY</sequence>
<evidence type="ECO:0000259" key="1">
    <source>
        <dbReference type="PROSITE" id="PS50830"/>
    </source>
</evidence>
<dbReference type="EMBL" id="JAHXZN010000016">
    <property type="protein sequence ID" value="MBW6533220.1"/>
    <property type="molecule type" value="Genomic_DNA"/>
</dbReference>
<dbReference type="Pfam" id="PF00565">
    <property type="entry name" value="SNase"/>
    <property type="match status" value="1"/>
</dbReference>
<evidence type="ECO:0000313" key="3">
    <source>
        <dbReference type="Proteomes" id="UP000759103"/>
    </source>
</evidence>
<dbReference type="RefSeq" id="WP_219750743.1">
    <property type="nucleotide sequence ID" value="NZ_JAHXZN010000016.1"/>
</dbReference>
<dbReference type="Proteomes" id="UP000759103">
    <property type="component" value="Unassembled WGS sequence"/>
</dbReference>
<evidence type="ECO:0000313" key="2">
    <source>
        <dbReference type="EMBL" id="MBW6533220.1"/>
    </source>
</evidence>
<dbReference type="InterPro" id="IPR035437">
    <property type="entry name" value="SNase_OB-fold_sf"/>
</dbReference>
<accession>A0ABS7BUE5</accession>
<feature type="domain" description="TNase-like" evidence="1">
    <location>
        <begin position="1"/>
        <end position="126"/>
    </location>
</feature>
<dbReference type="PROSITE" id="PS50830">
    <property type="entry name" value="TNASE_3"/>
    <property type="match status" value="1"/>
</dbReference>
<reference evidence="2 3" key="1">
    <citation type="submission" date="2021-07" db="EMBL/GenBank/DDBJ databases">
        <title>Sphingomonas sp.</title>
        <authorList>
            <person name="Feng G."/>
            <person name="Li J."/>
            <person name="Pan M."/>
        </authorList>
    </citation>
    <scope>NUCLEOTIDE SEQUENCE [LARGE SCALE GENOMIC DNA]</scope>
    <source>
        <strain evidence="2 3">RRHST34</strain>
    </source>
</reference>
<comment type="caution">
    <text evidence="2">The sequence shown here is derived from an EMBL/GenBank/DDBJ whole genome shotgun (WGS) entry which is preliminary data.</text>
</comment>
<dbReference type="Gene3D" id="2.40.50.90">
    <property type="match status" value="1"/>
</dbReference>
<keyword evidence="3" id="KW-1185">Reference proteome</keyword>